<dbReference type="Proteomes" id="UP000019277">
    <property type="component" value="Unassembled WGS sequence"/>
</dbReference>
<proteinExistence type="predicted"/>
<evidence type="ECO:0000313" key="2">
    <source>
        <dbReference type="Proteomes" id="UP000019277"/>
    </source>
</evidence>
<dbReference type="RefSeq" id="WP_035283886.1">
    <property type="nucleotide sequence ID" value="NZ_AYXG01000130.1"/>
</dbReference>
<dbReference type="AlphaFoldDB" id="W7IJV1"/>
<reference evidence="1 2" key="1">
    <citation type="journal article" date="2014" name="Genome Announc.">
        <title>Draft Genome Sequence of the Antitrypanosomally Active Sponge-Associated Bacterium Actinokineospora sp. Strain EG49.</title>
        <authorList>
            <person name="Harjes J."/>
            <person name="Ryu T."/>
            <person name="Abdelmohsen U.R."/>
            <person name="Moitinho-Silva L."/>
            <person name="Horn H."/>
            <person name="Ravasi T."/>
            <person name="Hentschel U."/>
        </authorList>
    </citation>
    <scope>NUCLEOTIDE SEQUENCE [LARGE SCALE GENOMIC DNA]</scope>
    <source>
        <strain evidence="1 2">EG49</strain>
    </source>
</reference>
<name>W7IJV1_9PSEU</name>
<gene>
    <name evidence="1" type="ORF">UO65_3596</name>
</gene>
<evidence type="ECO:0000313" key="1">
    <source>
        <dbReference type="EMBL" id="EWC61115.1"/>
    </source>
</evidence>
<organism evidence="1 2">
    <name type="scientific">Actinokineospora spheciospongiae</name>
    <dbReference type="NCBI Taxonomy" id="909613"/>
    <lineage>
        <taxon>Bacteria</taxon>
        <taxon>Bacillati</taxon>
        <taxon>Actinomycetota</taxon>
        <taxon>Actinomycetes</taxon>
        <taxon>Pseudonocardiales</taxon>
        <taxon>Pseudonocardiaceae</taxon>
        <taxon>Actinokineospora</taxon>
    </lineage>
</organism>
<dbReference type="STRING" id="909613.UO65_3596"/>
<dbReference type="OrthoDB" id="4212226at2"/>
<sequence length="146" mass="15210">MYGPEDVRRVDPVEAIRASPGTYLPAGGYDPVHLASSLVDEVLRRGISAVRVDLGSRWCVVTAEADWLAGLSGDPFERIVPFPEAGPNGMYVETVLVAFARGVATTSAAGSRVVVGESLGPLAGVDVGSGRAVAFSTRSTTAPRRP</sequence>
<protein>
    <submittedName>
        <fullName evidence="1">Uncharacterized protein</fullName>
    </submittedName>
</protein>
<dbReference type="EMBL" id="AYXG01000130">
    <property type="protein sequence ID" value="EWC61115.1"/>
    <property type="molecule type" value="Genomic_DNA"/>
</dbReference>
<comment type="caution">
    <text evidence="1">The sequence shown here is derived from an EMBL/GenBank/DDBJ whole genome shotgun (WGS) entry which is preliminary data.</text>
</comment>
<accession>W7IJV1</accession>
<keyword evidence="2" id="KW-1185">Reference proteome</keyword>